<comment type="caution">
    <text evidence="1">The sequence shown here is derived from an EMBL/GenBank/DDBJ whole genome shotgun (WGS) entry which is preliminary data.</text>
</comment>
<dbReference type="CDD" id="cd09272">
    <property type="entry name" value="RNase_HI_RT_Ty1"/>
    <property type="match status" value="1"/>
</dbReference>
<dbReference type="Proteomes" id="UP000765509">
    <property type="component" value="Unassembled WGS sequence"/>
</dbReference>
<accession>A0A9Q3DL95</accession>
<evidence type="ECO:0000313" key="1">
    <source>
        <dbReference type="EMBL" id="MBW0502783.1"/>
    </source>
</evidence>
<reference evidence="1" key="1">
    <citation type="submission" date="2021-03" db="EMBL/GenBank/DDBJ databases">
        <title>Draft genome sequence of rust myrtle Austropuccinia psidii MF-1, a brazilian biotype.</title>
        <authorList>
            <person name="Quecine M.C."/>
            <person name="Pachon D.M.R."/>
            <person name="Bonatelli M.L."/>
            <person name="Correr F.H."/>
            <person name="Franceschini L.M."/>
            <person name="Leite T.F."/>
            <person name="Margarido G.R.A."/>
            <person name="Almeida C.A."/>
            <person name="Ferrarezi J.A."/>
            <person name="Labate C.A."/>
        </authorList>
    </citation>
    <scope>NUCLEOTIDE SEQUENCE</scope>
    <source>
        <strain evidence="1">MF-1</strain>
    </source>
</reference>
<proteinExistence type="predicted"/>
<sequence>MDQEVQEFENLKIKYTSVIGSINILSKATRPDLLFSVSDLSQYLEKPVIKHWKAFNHVLKYLKVTQETGLHYFRSNKKGFKAFSDADWGNSRISRRSVTQYLACLHNNLVIWKTKKQPSVSISTAEAEYKAL</sequence>
<dbReference type="PANTHER" id="PTHR11439:SF470">
    <property type="entry name" value="CYSTEINE-RICH RLK (RECEPTOR-LIKE PROTEIN KINASE) 8"/>
    <property type="match status" value="1"/>
</dbReference>
<dbReference type="AlphaFoldDB" id="A0A9Q3DL95"/>
<name>A0A9Q3DL95_9BASI</name>
<dbReference type="OrthoDB" id="413361at2759"/>
<evidence type="ECO:0000313" key="2">
    <source>
        <dbReference type="Proteomes" id="UP000765509"/>
    </source>
</evidence>
<dbReference type="EMBL" id="AVOT02017011">
    <property type="protein sequence ID" value="MBW0502783.1"/>
    <property type="molecule type" value="Genomic_DNA"/>
</dbReference>
<protein>
    <submittedName>
        <fullName evidence="1">Uncharacterized protein</fullName>
    </submittedName>
</protein>
<keyword evidence="2" id="KW-1185">Reference proteome</keyword>
<gene>
    <name evidence="1" type="ORF">O181_042498</name>
</gene>
<organism evidence="1 2">
    <name type="scientific">Austropuccinia psidii MF-1</name>
    <dbReference type="NCBI Taxonomy" id="1389203"/>
    <lineage>
        <taxon>Eukaryota</taxon>
        <taxon>Fungi</taxon>
        <taxon>Dikarya</taxon>
        <taxon>Basidiomycota</taxon>
        <taxon>Pucciniomycotina</taxon>
        <taxon>Pucciniomycetes</taxon>
        <taxon>Pucciniales</taxon>
        <taxon>Sphaerophragmiaceae</taxon>
        <taxon>Austropuccinia</taxon>
    </lineage>
</organism>
<dbReference type="PANTHER" id="PTHR11439">
    <property type="entry name" value="GAG-POL-RELATED RETROTRANSPOSON"/>
    <property type="match status" value="1"/>
</dbReference>